<proteinExistence type="predicted"/>
<reference evidence="1 2" key="1">
    <citation type="submission" date="2020-08" db="EMBL/GenBank/DDBJ databases">
        <title>Sequencing the genomes of 1000 actinobacteria strains.</title>
        <authorList>
            <person name="Klenk H.-P."/>
        </authorList>
    </citation>
    <scope>NUCLEOTIDE SEQUENCE [LARGE SCALE GENOMIC DNA]</scope>
    <source>
        <strain evidence="1 2">DSM 45507</strain>
    </source>
</reference>
<sequence>MRPEFEKALAAVRQIEAHAPHCRVILTVYEMKGARMARCGGRWPWRCRCCCRASVSGRAQAAA</sequence>
<dbReference type="EMBL" id="JACHMB010000001">
    <property type="protein sequence ID" value="MBB5782277.1"/>
    <property type="molecule type" value="Genomic_DNA"/>
</dbReference>
<keyword evidence="2" id="KW-1185">Reference proteome</keyword>
<comment type="caution">
    <text evidence="1">The sequence shown here is derived from an EMBL/GenBank/DDBJ whole genome shotgun (WGS) entry which is preliminary data.</text>
</comment>
<protein>
    <submittedName>
        <fullName evidence="1">Uncharacterized protein</fullName>
    </submittedName>
</protein>
<accession>A0A7W9LFV0</accession>
<dbReference type="Proteomes" id="UP000579153">
    <property type="component" value="Unassembled WGS sequence"/>
</dbReference>
<dbReference type="AlphaFoldDB" id="A0A7W9LFV0"/>
<evidence type="ECO:0000313" key="1">
    <source>
        <dbReference type="EMBL" id="MBB5782277.1"/>
    </source>
</evidence>
<evidence type="ECO:0000313" key="2">
    <source>
        <dbReference type="Proteomes" id="UP000579153"/>
    </source>
</evidence>
<organism evidence="1 2">
    <name type="scientific">Nonomuraea jabiensis</name>
    <dbReference type="NCBI Taxonomy" id="882448"/>
    <lineage>
        <taxon>Bacteria</taxon>
        <taxon>Bacillati</taxon>
        <taxon>Actinomycetota</taxon>
        <taxon>Actinomycetes</taxon>
        <taxon>Streptosporangiales</taxon>
        <taxon>Streptosporangiaceae</taxon>
        <taxon>Nonomuraea</taxon>
    </lineage>
</organism>
<name>A0A7W9LFV0_9ACTN</name>
<gene>
    <name evidence="1" type="ORF">HD596_009033</name>
</gene>